<dbReference type="GeneID" id="2892128"/>
<dbReference type="RefSeq" id="XP_452538.1">
    <property type="nucleotide sequence ID" value="XM_452538.1"/>
</dbReference>
<dbReference type="KEGG" id="kla:KLLA0_C07601g"/>
<accession>Q6CU51</accession>
<evidence type="ECO:0000256" key="1">
    <source>
        <dbReference type="SAM" id="MobiDB-lite"/>
    </source>
</evidence>
<dbReference type="AlphaFoldDB" id="Q6CU51"/>
<keyword evidence="3" id="KW-1185">Reference proteome</keyword>
<protein>
    <submittedName>
        <fullName evidence="2">KLLA0C07601p</fullName>
    </submittedName>
</protein>
<reference evidence="2 3" key="1">
    <citation type="journal article" date="2004" name="Nature">
        <title>Genome evolution in yeasts.</title>
        <authorList>
            <consortium name="Genolevures"/>
            <person name="Dujon B."/>
            <person name="Sherman D."/>
            <person name="Fischer G."/>
            <person name="Durrens P."/>
            <person name="Casaregola S."/>
            <person name="Lafontaine I."/>
            <person name="de Montigny J."/>
            <person name="Marck C."/>
            <person name="Neuveglise C."/>
            <person name="Talla E."/>
            <person name="Goffard N."/>
            <person name="Frangeul L."/>
            <person name="Aigle M."/>
            <person name="Anthouard V."/>
            <person name="Babour A."/>
            <person name="Barbe V."/>
            <person name="Barnay S."/>
            <person name="Blanchin S."/>
            <person name="Beckerich J.M."/>
            <person name="Beyne E."/>
            <person name="Bleykasten C."/>
            <person name="Boisrame A."/>
            <person name="Boyer J."/>
            <person name="Cattolico L."/>
            <person name="Confanioleri F."/>
            <person name="de Daruvar A."/>
            <person name="Despons L."/>
            <person name="Fabre E."/>
            <person name="Fairhead C."/>
            <person name="Ferry-Dumazet H."/>
            <person name="Groppi A."/>
            <person name="Hantraye F."/>
            <person name="Hennequin C."/>
            <person name="Jauniaux N."/>
            <person name="Joyet P."/>
            <person name="Kachouri R."/>
            <person name="Kerrest A."/>
            <person name="Koszul R."/>
            <person name="Lemaire M."/>
            <person name="Lesur I."/>
            <person name="Ma L."/>
            <person name="Muller H."/>
            <person name="Nicaud J.M."/>
            <person name="Nikolski M."/>
            <person name="Oztas S."/>
            <person name="Ozier-Kalogeropoulos O."/>
            <person name="Pellenz S."/>
            <person name="Potier S."/>
            <person name="Richard G.F."/>
            <person name="Straub M.L."/>
            <person name="Suleau A."/>
            <person name="Swennene D."/>
            <person name="Tekaia F."/>
            <person name="Wesolowski-Louvel M."/>
            <person name="Westhof E."/>
            <person name="Wirth B."/>
            <person name="Zeniou-Meyer M."/>
            <person name="Zivanovic I."/>
            <person name="Bolotin-Fukuhara M."/>
            <person name="Thierry A."/>
            <person name="Bouchier C."/>
            <person name="Caudron B."/>
            <person name="Scarpelli C."/>
            <person name="Gaillardin C."/>
            <person name="Weissenbach J."/>
            <person name="Wincker P."/>
            <person name="Souciet J.L."/>
        </authorList>
    </citation>
    <scope>NUCLEOTIDE SEQUENCE [LARGE SCALE GENOMIC DNA]</scope>
    <source>
        <strain evidence="3">ATCC 8585 / CBS 2359 / DSM 70799 / NBRC 1267 / NRRL Y-1140 / WM37</strain>
    </source>
</reference>
<dbReference type="EMBL" id="CR382123">
    <property type="protein sequence ID" value="CAH01389.1"/>
    <property type="molecule type" value="Genomic_DNA"/>
</dbReference>
<dbReference type="PaxDb" id="284590-Q6CU51"/>
<proteinExistence type="predicted"/>
<dbReference type="OMA" id="YPKSHED"/>
<dbReference type="eggNOG" id="ENOG502S3TQ">
    <property type="taxonomic scope" value="Eukaryota"/>
</dbReference>
<dbReference type="HOGENOM" id="CLU_084268_0_0_1"/>
<evidence type="ECO:0000313" key="2">
    <source>
        <dbReference type="EMBL" id="CAH01389.1"/>
    </source>
</evidence>
<name>Q6CU51_KLULA</name>
<sequence length="230" mass="25511">MPESTLSLGSKDLYSNLSLNDQSMDNSSMKAIYEADMADTDDNGYQDEERDEHLVPTISRPLSRSSVTSGLSMTATKDGVEGRRVQRYGIPQYSLNLLNSMSQSYWKPKKNNGSNVADELDSPIGPPMTLREKIKLLSTDALSRTGVEDSRLDSVSLNGMSRESLTPSKLQQQPRELQENLLNDFNNPNVIPRVNSELETNLSTMGDDMSYLHDMKNIPSVLVAADSDND</sequence>
<gene>
    <name evidence="2" type="ORF">KLLA0_C07601g</name>
</gene>
<dbReference type="Proteomes" id="UP000000598">
    <property type="component" value="Chromosome C"/>
</dbReference>
<feature type="region of interest" description="Disordered" evidence="1">
    <location>
        <begin position="1"/>
        <end position="22"/>
    </location>
</feature>
<evidence type="ECO:0000313" key="3">
    <source>
        <dbReference type="Proteomes" id="UP000000598"/>
    </source>
</evidence>
<dbReference type="InParanoid" id="Q6CU51"/>
<organism evidence="2 3">
    <name type="scientific">Kluyveromyces lactis (strain ATCC 8585 / CBS 2359 / DSM 70799 / NBRC 1267 / NRRL Y-1140 / WM37)</name>
    <name type="common">Yeast</name>
    <name type="synonym">Candida sphaerica</name>
    <dbReference type="NCBI Taxonomy" id="284590"/>
    <lineage>
        <taxon>Eukaryota</taxon>
        <taxon>Fungi</taxon>
        <taxon>Dikarya</taxon>
        <taxon>Ascomycota</taxon>
        <taxon>Saccharomycotina</taxon>
        <taxon>Saccharomycetes</taxon>
        <taxon>Saccharomycetales</taxon>
        <taxon>Saccharomycetaceae</taxon>
        <taxon>Kluyveromyces</taxon>
    </lineage>
</organism>